<evidence type="ECO:0000313" key="1">
    <source>
        <dbReference type="EMBL" id="AZP12442.1"/>
    </source>
</evidence>
<accession>A0A3Q9BRM1</accession>
<protein>
    <submittedName>
        <fullName evidence="1">Uncharacterized protein</fullName>
    </submittedName>
</protein>
<dbReference type="AlphaFoldDB" id="A0A3Q9BRM1"/>
<dbReference type="RefSeq" id="WP_126127823.1">
    <property type="nucleotide sequence ID" value="NZ_CP034464.1"/>
</dbReference>
<evidence type="ECO:0000313" key="2">
    <source>
        <dbReference type="Proteomes" id="UP000275663"/>
    </source>
</evidence>
<proteinExistence type="predicted"/>
<sequence length="286" mass="32464">MLSALFGSAVSEIKQAFLIIDDEAIDELFSDYGSIYGDSAERYARKTYPKWKDQTTKLSGQTMERLVELVPPYLDSTQRFSILQKVLRHHKKFTGTKTIRINVKAPSQGFSELEETLESMSHDHMLVHLPAHVMSAAKWLFDDDITSARAMLAEAESLENDMIRATAKREIALLQKTISTGQVQAATYSVDMPAGRLNVIAYSPSKCFVATVCFGQNAPETKILRSWRDQFLIEQKWGRHFVVWYYNNGENFAKITSRHPVLISLAKIGINILVKAIKYRANRIVK</sequence>
<name>A0A3Q9BRM1_9BURK</name>
<organism evidence="1 2">
    <name type="scientific">Undibacterium parvum</name>
    <dbReference type="NCBI Taxonomy" id="401471"/>
    <lineage>
        <taxon>Bacteria</taxon>
        <taxon>Pseudomonadati</taxon>
        <taxon>Pseudomonadota</taxon>
        <taxon>Betaproteobacteria</taxon>
        <taxon>Burkholderiales</taxon>
        <taxon>Oxalobacteraceae</taxon>
        <taxon>Undibacterium</taxon>
    </lineage>
</organism>
<dbReference type="EMBL" id="CP034464">
    <property type="protein sequence ID" value="AZP12442.1"/>
    <property type="molecule type" value="Genomic_DNA"/>
</dbReference>
<dbReference type="KEGG" id="upv:EJN92_10760"/>
<dbReference type="Proteomes" id="UP000275663">
    <property type="component" value="Chromosome"/>
</dbReference>
<dbReference type="OrthoDB" id="9154838at2"/>
<reference evidence="1 2" key="1">
    <citation type="journal article" date="2011" name="Int. J. Syst. Evol. Microbiol.">
        <title>Description of Undibacterium oligocarboniphilum sp. nov., isolated from purified water, and Undibacterium pigrum strain CCUG 49012 as the type strain of Undibacterium parvum sp. nov., and emended descriptions of the genus Undibacterium and the species Undibacterium pigrum.</title>
        <authorList>
            <person name="Eder W."/>
            <person name="Wanner G."/>
            <person name="Ludwig W."/>
            <person name="Busse H.J."/>
            <person name="Ziemke-Kageler F."/>
            <person name="Lang E."/>
        </authorList>
    </citation>
    <scope>NUCLEOTIDE SEQUENCE [LARGE SCALE GENOMIC DNA]</scope>
    <source>
        <strain evidence="1 2">DSM 23061</strain>
    </source>
</reference>
<keyword evidence="2" id="KW-1185">Reference proteome</keyword>
<dbReference type="InterPro" id="IPR049886">
    <property type="entry name" value="CFI_box_CTERM_dom"/>
</dbReference>
<gene>
    <name evidence="1" type="ORF">EJN92_10760</name>
</gene>
<dbReference type="NCBIfam" id="NF041770">
    <property type="entry name" value="CFI_box_CTERM"/>
    <property type="match status" value="1"/>
</dbReference>